<dbReference type="GO" id="GO:0070212">
    <property type="term" value="P:protein poly-ADP-ribosylation"/>
    <property type="evidence" value="ECO:0007669"/>
    <property type="project" value="TreeGrafter"/>
</dbReference>
<sequence length="369" mass="41327">MTQSRSRAQIGFKIDSRGPKRLDKASSPKPTTRPSISPSSSVIKTNGSSSHGAKNPRMRIEAEDNYDEITINKIKGELRQRRVPVPNKKNKPFLFELLVDAKWKQDKIRNRDNDMAELKKLLAKHGNLLESTLVKAIEKAYKVPTAIEDKRSLPVKVNEASQQDRVRCSQIKQLKATQALFGHTISAEPGSIKTQRASVQLEHYIADDGDSASSAPHEVLVDPNSNTPYDAVLYCREPHNNVDKFYHLEILAHENPKSYSLVTKSGRSGTDGQRRSSAYENLEGSVTRFEKIFQEKTGLEWKTKDKKTKGKGYSCSEPNCGQVKNAIISRTKDQTYRDDGTGKIRFSSPSKSKGDRISDDNPSQNEISP</sequence>
<feature type="region of interest" description="Disordered" evidence="6">
    <location>
        <begin position="326"/>
        <end position="369"/>
    </location>
</feature>
<dbReference type="SUPFAM" id="SSF142921">
    <property type="entry name" value="WGR domain-like"/>
    <property type="match status" value="1"/>
</dbReference>
<reference evidence="8 9" key="1">
    <citation type="submission" date="2018-10" db="EMBL/GenBank/DDBJ databases">
        <title>Fifty Aureobasidium pullulans genomes reveal a recombining polyextremotolerant generalist.</title>
        <authorList>
            <person name="Gostincar C."/>
            <person name="Turk M."/>
            <person name="Zajc J."/>
            <person name="Gunde-Cimerman N."/>
        </authorList>
    </citation>
    <scope>NUCLEOTIDE SEQUENCE [LARGE SCALE GENOMIC DNA]</scope>
    <source>
        <strain evidence="8 9">EXF-1645</strain>
    </source>
</reference>
<feature type="compositionally biased region" description="Basic and acidic residues" evidence="6">
    <location>
        <begin position="330"/>
        <end position="342"/>
    </location>
</feature>
<dbReference type="InterPro" id="IPR008893">
    <property type="entry name" value="WGR_domain"/>
</dbReference>
<dbReference type="PANTHER" id="PTHR10459:SF60">
    <property type="entry name" value="POLY [ADP-RIBOSE] POLYMERASE 2"/>
    <property type="match status" value="1"/>
</dbReference>
<dbReference type="GO" id="GO:1990404">
    <property type="term" value="F:NAD+-protein mono-ADP-ribosyltransferase activity"/>
    <property type="evidence" value="ECO:0007669"/>
    <property type="project" value="TreeGrafter"/>
</dbReference>
<protein>
    <recommendedName>
        <fullName evidence="1">NAD(+) ADP-ribosyltransferase</fullName>
        <ecNumber evidence="1">2.4.2.30</ecNumber>
    </recommendedName>
</protein>
<organism evidence="8 9">
    <name type="scientific">Aureobasidium pullulans</name>
    <name type="common">Black yeast</name>
    <name type="synonym">Pullularia pullulans</name>
    <dbReference type="NCBI Taxonomy" id="5580"/>
    <lineage>
        <taxon>Eukaryota</taxon>
        <taxon>Fungi</taxon>
        <taxon>Dikarya</taxon>
        <taxon>Ascomycota</taxon>
        <taxon>Pezizomycotina</taxon>
        <taxon>Dothideomycetes</taxon>
        <taxon>Dothideomycetidae</taxon>
        <taxon>Dothideales</taxon>
        <taxon>Saccotheciaceae</taxon>
        <taxon>Aureobasidium</taxon>
    </lineage>
</organism>
<dbReference type="Gene3D" id="2.20.140.10">
    <property type="entry name" value="WGR domain"/>
    <property type="match status" value="1"/>
</dbReference>
<name>A0A4V4LCK2_AURPU</name>
<keyword evidence="4" id="KW-0520">NAD</keyword>
<feature type="region of interest" description="Disordered" evidence="6">
    <location>
        <begin position="1"/>
        <end position="66"/>
    </location>
</feature>
<keyword evidence="2" id="KW-0328">Glycosyltransferase</keyword>
<gene>
    <name evidence="8" type="ORF">D6C78_10735</name>
</gene>
<evidence type="ECO:0000256" key="4">
    <source>
        <dbReference type="ARBA" id="ARBA00023027"/>
    </source>
</evidence>
<comment type="catalytic activity">
    <reaction evidence="5">
        <text>NAD(+) + (ADP-D-ribosyl)n-acceptor = nicotinamide + (ADP-D-ribosyl)n+1-acceptor + H(+).</text>
        <dbReference type="EC" id="2.4.2.30"/>
    </reaction>
</comment>
<feature type="compositionally biased region" description="Polar residues" evidence="6">
    <location>
        <begin position="42"/>
        <end position="52"/>
    </location>
</feature>
<dbReference type="EMBL" id="QZBZ01000582">
    <property type="protein sequence ID" value="TIA28457.1"/>
    <property type="molecule type" value="Genomic_DNA"/>
</dbReference>
<evidence type="ECO:0000313" key="8">
    <source>
        <dbReference type="EMBL" id="TIA28457.1"/>
    </source>
</evidence>
<dbReference type="InterPro" id="IPR036930">
    <property type="entry name" value="WGR_dom_sf"/>
</dbReference>
<dbReference type="AlphaFoldDB" id="A0A4V4LCK2"/>
<accession>A0A4V4LCK2</accession>
<evidence type="ECO:0000313" key="9">
    <source>
        <dbReference type="Proteomes" id="UP000308724"/>
    </source>
</evidence>
<feature type="compositionally biased region" description="Basic and acidic residues" evidence="6">
    <location>
        <begin position="14"/>
        <end position="26"/>
    </location>
</feature>
<evidence type="ECO:0000256" key="3">
    <source>
        <dbReference type="ARBA" id="ARBA00022679"/>
    </source>
</evidence>
<dbReference type="InterPro" id="IPR050800">
    <property type="entry name" value="ARTD/PARP"/>
</dbReference>
<keyword evidence="3" id="KW-0808">Transferase</keyword>
<dbReference type="PROSITE" id="PS51977">
    <property type="entry name" value="WGR"/>
    <property type="match status" value="1"/>
</dbReference>
<dbReference type="GO" id="GO:0005730">
    <property type="term" value="C:nucleolus"/>
    <property type="evidence" value="ECO:0007669"/>
    <property type="project" value="TreeGrafter"/>
</dbReference>
<feature type="compositionally biased region" description="Low complexity" evidence="6">
    <location>
        <begin position="27"/>
        <end position="41"/>
    </location>
</feature>
<dbReference type="PANTHER" id="PTHR10459">
    <property type="entry name" value="DNA LIGASE"/>
    <property type="match status" value="1"/>
</dbReference>
<dbReference type="GO" id="GO:0006302">
    <property type="term" value="P:double-strand break repair"/>
    <property type="evidence" value="ECO:0007669"/>
    <property type="project" value="TreeGrafter"/>
</dbReference>
<evidence type="ECO:0000256" key="1">
    <source>
        <dbReference type="ARBA" id="ARBA00012020"/>
    </source>
</evidence>
<dbReference type="EC" id="2.4.2.30" evidence="1"/>
<proteinExistence type="predicted"/>
<feature type="compositionally biased region" description="Polar residues" evidence="6">
    <location>
        <begin position="360"/>
        <end position="369"/>
    </location>
</feature>
<feature type="domain" description="WGR" evidence="7">
    <location>
        <begin position="216"/>
        <end position="314"/>
    </location>
</feature>
<dbReference type="Pfam" id="PF05406">
    <property type="entry name" value="WGR"/>
    <property type="match status" value="1"/>
</dbReference>
<evidence type="ECO:0000259" key="7">
    <source>
        <dbReference type="PROSITE" id="PS51977"/>
    </source>
</evidence>
<dbReference type="GO" id="GO:0003950">
    <property type="term" value="F:NAD+ poly-ADP-ribosyltransferase activity"/>
    <property type="evidence" value="ECO:0007669"/>
    <property type="project" value="UniProtKB-EC"/>
</dbReference>
<evidence type="ECO:0000256" key="2">
    <source>
        <dbReference type="ARBA" id="ARBA00022676"/>
    </source>
</evidence>
<evidence type="ECO:0000256" key="5">
    <source>
        <dbReference type="ARBA" id="ARBA00033987"/>
    </source>
</evidence>
<dbReference type="Proteomes" id="UP000308724">
    <property type="component" value="Unassembled WGS sequence"/>
</dbReference>
<comment type="caution">
    <text evidence="8">The sequence shown here is derived from an EMBL/GenBank/DDBJ whole genome shotgun (WGS) entry which is preliminary data.</text>
</comment>
<dbReference type="SMART" id="SM00773">
    <property type="entry name" value="WGR"/>
    <property type="match status" value="1"/>
</dbReference>
<evidence type="ECO:0000256" key="6">
    <source>
        <dbReference type="SAM" id="MobiDB-lite"/>
    </source>
</evidence>